<feature type="transmembrane region" description="Helical" evidence="7">
    <location>
        <begin position="364"/>
        <end position="386"/>
    </location>
</feature>
<feature type="domain" description="Major facilitator superfamily (MFS) profile" evidence="8">
    <location>
        <begin position="27"/>
        <end position="464"/>
    </location>
</feature>
<dbReference type="PANTHER" id="PTHR23504">
    <property type="entry name" value="MAJOR FACILITATOR SUPERFAMILY DOMAIN-CONTAINING PROTEIN 10"/>
    <property type="match status" value="1"/>
</dbReference>
<dbReference type="VEuPathDB" id="AmoebaDB:KM1_008450"/>
<comment type="caution">
    <text evidence="9">The sequence shown here is derived from an EMBL/GenBank/DDBJ whole genome shotgun (WGS) entry which is preliminary data.</text>
</comment>
<evidence type="ECO:0000313" key="10">
    <source>
        <dbReference type="Proteomes" id="UP000078387"/>
    </source>
</evidence>
<evidence type="ECO:0000256" key="4">
    <source>
        <dbReference type="ARBA" id="ARBA00022989"/>
    </source>
</evidence>
<evidence type="ECO:0000256" key="2">
    <source>
        <dbReference type="ARBA" id="ARBA00022448"/>
    </source>
</evidence>
<dbReference type="VEuPathDB" id="AmoebaDB:EHI_141000"/>
<organism evidence="9 10">
    <name type="scientific">Entamoeba histolytica</name>
    <dbReference type="NCBI Taxonomy" id="5759"/>
    <lineage>
        <taxon>Eukaryota</taxon>
        <taxon>Amoebozoa</taxon>
        <taxon>Evosea</taxon>
        <taxon>Archamoebae</taxon>
        <taxon>Mastigamoebida</taxon>
        <taxon>Entamoebidae</taxon>
        <taxon>Entamoeba</taxon>
    </lineage>
</organism>
<feature type="region of interest" description="Disordered" evidence="6">
    <location>
        <begin position="496"/>
        <end position="520"/>
    </location>
</feature>
<dbReference type="OMA" id="LELMWYG"/>
<evidence type="ECO:0000256" key="7">
    <source>
        <dbReference type="SAM" id="Phobius"/>
    </source>
</evidence>
<dbReference type="InterPro" id="IPR020846">
    <property type="entry name" value="MFS_dom"/>
</dbReference>
<keyword evidence="4 7" id="KW-1133">Transmembrane helix</keyword>
<dbReference type="GO" id="GO:0022857">
    <property type="term" value="F:transmembrane transporter activity"/>
    <property type="evidence" value="ECO:0007669"/>
    <property type="project" value="InterPro"/>
</dbReference>
<keyword evidence="2" id="KW-0813">Transport</keyword>
<comment type="subcellular location">
    <subcellularLocation>
        <location evidence="1">Membrane</location>
        <topology evidence="1">Multi-pass membrane protein</topology>
    </subcellularLocation>
</comment>
<evidence type="ECO:0000256" key="3">
    <source>
        <dbReference type="ARBA" id="ARBA00022692"/>
    </source>
</evidence>
<dbReference type="SUPFAM" id="SSF103473">
    <property type="entry name" value="MFS general substrate transporter"/>
    <property type="match status" value="1"/>
</dbReference>
<keyword evidence="5 7" id="KW-0472">Membrane</keyword>
<evidence type="ECO:0000256" key="1">
    <source>
        <dbReference type="ARBA" id="ARBA00004141"/>
    </source>
</evidence>
<sequence length="520" mass="58167">MSKVKLILQNIFSPLLHVLPKGFPKKKLIPLLLLSFLESMNKNSITSYAGFLVVDFHVVDTKNQAGFYSGIFDSSFYVGQFLSSFILGIMSDTLGRRPLLLFGCLGSIVCTLSLGFSFNYPWAVVSRLLLGLVNGNLGVINAFMGDLSTKENRTQVFGLIGLMNGCGMIVGSTIGAYLCRPAIQYPSVFGGVQFFHTFPYILPNIVCVSLTFIAFILSVIFLQEPRTIEKMNCKWYVVIKIIITKVLVRIKDMIKMCFSKEYIGILTCVMNAILQCSCGMVWGMIPLLMMASVDVGGFGWETAEIGTFLLISAVGIIITQLFIYKPVVNLLKPLWTNRLGSSGLFFMYNVPPCIHYLYPYGTLLLWIIFGFYSASLQTVMQFALSTNQVLVGNSVTKNLMGSLFGLSQSLLAFLRLIGPLVSSPLVAWTLNQKFPFNIHFAFFVVSLIALLVFVLSWFLPKSINEPKPDEHDYSQLPKDEEGVEMKDQQHKEIIVNIDTQEIEKEPTPTNQEDQDTMNKK</sequence>
<feature type="transmembrane region" description="Helical" evidence="7">
    <location>
        <begin position="99"/>
        <end position="118"/>
    </location>
</feature>
<feature type="transmembrane region" description="Helical" evidence="7">
    <location>
        <begin position="262"/>
        <end position="285"/>
    </location>
</feature>
<evidence type="ECO:0000313" key="9">
    <source>
        <dbReference type="EMBL" id="GAT96479.1"/>
    </source>
</evidence>
<dbReference type="VEuPathDB" id="AmoebaDB:EHI8A_005940"/>
<dbReference type="CDD" id="cd17330">
    <property type="entry name" value="MFS_SLC46_TetA_like"/>
    <property type="match status" value="1"/>
</dbReference>
<reference evidence="9 10" key="1">
    <citation type="submission" date="2016-05" db="EMBL/GenBank/DDBJ databases">
        <title>First whole genome sequencing of Entamoeba histolytica HM1:IMSS-clone-6.</title>
        <authorList>
            <person name="Mukherjee Avik.K."/>
            <person name="Izumyama S."/>
            <person name="Nakada-Tsukui K."/>
            <person name="Nozaki T."/>
        </authorList>
    </citation>
    <scope>NUCLEOTIDE SEQUENCE [LARGE SCALE GENOMIC DNA]</scope>
    <source>
        <strain evidence="9 10">HM1:IMSS clone 6</strain>
    </source>
</reference>
<name>A0A5K1VAM8_ENTHI</name>
<feature type="transmembrane region" description="Helical" evidence="7">
    <location>
        <begin position="156"/>
        <end position="178"/>
    </location>
</feature>
<feature type="transmembrane region" description="Helical" evidence="7">
    <location>
        <begin position="305"/>
        <end position="327"/>
    </location>
</feature>
<dbReference type="VEuPathDB" id="AmoebaDB:EHI7A_002100"/>
<keyword evidence="3 7" id="KW-0812">Transmembrane</keyword>
<dbReference type="GO" id="GO:0016020">
    <property type="term" value="C:membrane"/>
    <property type="evidence" value="ECO:0007669"/>
    <property type="project" value="UniProtKB-SubCell"/>
</dbReference>
<feature type="transmembrane region" description="Helical" evidence="7">
    <location>
        <begin position="438"/>
        <end position="459"/>
    </location>
</feature>
<dbReference type="PANTHER" id="PTHR23504:SF15">
    <property type="entry name" value="MAJOR FACILITATOR SUPERFAMILY (MFS) PROFILE DOMAIN-CONTAINING PROTEIN"/>
    <property type="match status" value="1"/>
</dbReference>
<dbReference type="Gene3D" id="1.20.1250.20">
    <property type="entry name" value="MFS general substrate transporter like domains"/>
    <property type="match status" value="1"/>
</dbReference>
<dbReference type="InterPro" id="IPR036259">
    <property type="entry name" value="MFS_trans_sf"/>
</dbReference>
<evidence type="ECO:0000256" key="6">
    <source>
        <dbReference type="SAM" id="MobiDB-lite"/>
    </source>
</evidence>
<dbReference type="Pfam" id="PF07690">
    <property type="entry name" value="MFS_1"/>
    <property type="match status" value="1"/>
</dbReference>
<dbReference type="Proteomes" id="UP000078387">
    <property type="component" value="Unassembled WGS sequence"/>
</dbReference>
<accession>A0A5K1VAM8</accession>
<gene>
    <name evidence="9" type="ORF">CL6EHI_141000</name>
</gene>
<dbReference type="VEuPathDB" id="AmoebaDB:EHI5A_009040"/>
<protein>
    <submittedName>
        <fullName evidence="9">Transporter major facilitator family</fullName>
    </submittedName>
</protein>
<dbReference type="PROSITE" id="PS50850">
    <property type="entry name" value="MFS"/>
    <property type="match status" value="1"/>
</dbReference>
<dbReference type="InterPro" id="IPR001958">
    <property type="entry name" value="Tet-R_TetA/multi-R_MdtG-like"/>
</dbReference>
<evidence type="ECO:0000259" key="8">
    <source>
        <dbReference type="PROSITE" id="PS50850"/>
    </source>
</evidence>
<feature type="transmembrane region" description="Helical" evidence="7">
    <location>
        <begin position="124"/>
        <end position="144"/>
    </location>
</feature>
<feature type="transmembrane region" description="Helical" evidence="7">
    <location>
        <begin position="198"/>
        <end position="222"/>
    </location>
</feature>
<dbReference type="PRINTS" id="PR01035">
    <property type="entry name" value="TCRTETA"/>
</dbReference>
<dbReference type="EMBL" id="BDEQ01000001">
    <property type="protein sequence ID" value="GAT96479.1"/>
    <property type="molecule type" value="Genomic_DNA"/>
</dbReference>
<dbReference type="InterPro" id="IPR011701">
    <property type="entry name" value="MFS"/>
</dbReference>
<proteinExistence type="predicted"/>
<evidence type="ECO:0000256" key="5">
    <source>
        <dbReference type="ARBA" id="ARBA00023136"/>
    </source>
</evidence>
<dbReference type="AlphaFoldDB" id="A0A5K1VAM8"/>